<dbReference type="Proteomes" id="UP000076404">
    <property type="component" value="Chromosome"/>
</dbReference>
<dbReference type="eggNOG" id="COG0382">
    <property type="taxonomic scope" value="Bacteria"/>
</dbReference>
<reference evidence="8 9" key="1">
    <citation type="journal article" date="2014" name="Proc. Natl. Acad. Sci. U.S.A.">
        <title>Functional type 2 photosynthetic reaction centers found in the rare bacterial phylum Gemmatimonadetes.</title>
        <authorList>
            <person name="Zeng Y."/>
            <person name="Feng F."/>
            <person name="Medova H."/>
            <person name="Dean J."/>
            <person name="Koblizek M."/>
        </authorList>
    </citation>
    <scope>NUCLEOTIDE SEQUENCE [LARGE SCALE GENOMIC DNA]</scope>
    <source>
        <strain evidence="8 9">AP64</strain>
    </source>
</reference>
<dbReference type="NCBIfam" id="NF005742">
    <property type="entry name" value="PRK07566.1"/>
    <property type="match status" value="1"/>
</dbReference>
<evidence type="ECO:0000256" key="1">
    <source>
        <dbReference type="ARBA" id="ARBA00004141"/>
    </source>
</evidence>
<feature type="transmembrane region" description="Helical" evidence="7">
    <location>
        <begin position="180"/>
        <end position="200"/>
    </location>
</feature>
<dbReference type="Pfam" id="PF01040">
    <property type="entry name" value="UbiA"/>
    <property type="match status" value="1"/>
</dbReference>
<protein>
    <submittedName>
        <fullName evidence="8">Bacteriochlorophyll/chlorophyll a synthase</fullName>
    </submittedName>
</protein>
<proteinExistence type="predicted"/>
<dbReference type="Gene3D" id="1.20.120.1780">
    <property type="entry name" value="UbiA prenyltransferase"/>
    <property type="match status" value="1"/>
</dbReference>
<evidence type="ECO:0000256" key="5">
    <source>
        <dbReference type="ARBA" id="ARBA00023136"/>
    </source>
</evidence>
<dbReference type="KEGG" id="gph:GEMMAAP_06375"/>
<keyword evidence="3 7" id="KW-0812">Transmembrane</keyword>
<feature type="transmembrane region" description="Helical" evidence="7">
    <location>
        <begin position="249"/>
        <end position="269"/>
    </location>
</feature>
<dbReference type="OrthoDB" id="8559716at2"/>
<dbReference type="EMBL" id="CP011454">
    <property type="protein sequence ID" value="AMW04575.1"/>
    <property type="molecule type" value="Genomic_DNA"/>
</dbReference>
<dbReference type="NCBIfam" id="TIGR01476">
    <property type="entry name" value="chlor_syn_BchG"/>
    <property type="match status" value="1"/>
</dbReference>
<dbReference type="GO" id="GO:0015995">
    <property type="term" value="P:chlorophyll biosynthetic process"/>
    <property type="evidence" value="ECO:0007669"/>
    <property type="project" value="UniProtKB-KW"/>
</dbReference>
<dbReference type="InterPro" id="IPR044878">
    <property type="entry name" value="UbiA_sf"/>
</dbReference>
<organism evidence="8 9">
    <name type="scientific">Gemmatimonas phototrophica</name>
    <dbReference type="NCBI Taxonomy" id="1379270"/>
    <lineage>
        <taxon>Bacteria</taxon>
        <taxon>Pseudomonadati</taxon>
        <taxon>Gemmatimonadota</taxon>
        <taxon>Gemmatimonadia</taxon>
        <taxon>Gemmatimonadales</taxon>
        <taxon>Gemmatimonadaceae</taxon>
        <taxon>Gemmatimonas</taxon>
    </lineage>
</organism>
<evidence type="ECO:0000256" key="4">
    <source>
        <dbReference type="ARBA" id="ARBA00022989"/>
    </source>
</evidence>
<dbReference type="InterPro" id="IPR000537">
    <property type="entry name" value="UbiA_prenyltransferase"/>
</dbReference>
<dbReference type="GO" id="GO:0016020">
    <property type="term" value="C:membrane"/>
    <property type="evidence" value="ECO:0007669"/>
    <property type="project" value="UniProtKB-SubCell"/>
</dbReference>
<feature type="transmembrane region" description="Helical" evidence="7">
    <location>
        <begin position="99"/>
        <end position="116"/>
    </location>
</feature>
<keyword evidence="2" id="KW-1003">Cell membrane</keyword>
<dbReference type="Gene3D" id="1.10.357.140">
    <property type="entry name" value="UbiA prenyltransferase"/>
    <property type="match status" value="1"/>
</dbReference>
<evidence type="ECO:0000256" key="7">
    <source>
        <dbReference type="SAM" id="Phobius"/>
    </source>
</evidence>
<gene>
    <name evidence="8" type="ORF">GEMMAAP_06375</name>
</gene>
<keyword evidence="5 7" id="KW-0472">Membrane</keyword>
<dbReference type="PANTHER" id="PTHR42723">
    <property type="entry name" value="CHLOROPHYLL SYNTHASE"/>
    <property type="match status" value="1"/>
</dbReference>
<sequence length="313" mass="33352">MGVSYSERTAVTRLDPKAVLTLLKPVTWFPPMWAFTCGAISAGVPLSSERLWTLALGIGLTGPLVCASSQAVNDWFDRHVDAINEPNRPIPSGRIPGQWGLAIAIFWSALCVVWALPLGRFGLGAVAVALAFSWAYSAPPFRFKRNGWLGNTAVGFTYEGLAWVTGAGIMLGNVLPPTPLLLLAALYSIGAHGIMTLNDFKAIEGDRTMGINSLPVMLGPTGAGWVASLVMLVSQFVVIALLLSWGRPGYASAIGVLAAVQAGLMWWFVQKPVERALYLSAFGVPFYVSGMMVSAFAVRTLPIITGVATEAVR</sequence>
<feature type="transmembrane region" description="Helical" evidence="7">
    <location>
        <begin position="153"/>
        <end position="174"/>
    </location>
</feature>
<evidence type="ECO:0000256" key="2">
    <source>
        <dbReference type="ARBA" id="ARBA00022475"/>
    </source>
</evidence>
<evidence type="ECO:0000256" key="6">
    <source>
        <dbReference type="ARBA" id="ARBA00023171"/>
    </source>
</evidence>
<dbReference type="CDD" id="cd13958">
    <property type="entry name" value="PT_UbiA_chlorophyll"/>
    <property type="match status" value="1"/>
</dbReference>
<dbReference type="STRING" id="1379270.GEMMAAP_06375"/>
<feature type="transmembrane region" description="Helical" evidence="7">
    <location>
        <begin position="221"/>
        <end position="243"/>
    </location>
</feature>
<feature type="transmembrane region" description="Helical" evidence="7">
    <location>
        <begin position="276"/>
        <end position="298"/>
    </location>
</feature>
<evidence type="ECO:0000256" key="3">
    <source>
        <dbReference type="ARBA" id="ARBA00022692"/>
    </source>
</evidence>
<accession>A0A143BIZ7</accession>
<keyword evidence="6" id="KW-0149">Chlorophyll biosynthesis</keyword>
<reference evidence="8 9" key="2">
    <citation type="journal article" date="2016" name="Environ. Microbiol. Rep.">
        <title>Metagenomic evidence for the presence of phototrophic Gemmatimonadetes bacteria in diverse environments.</title>
        <authorList>
            <person name="Zeng Y."/>
            <person name="Baumbach J."/>
            <person name="Barbosa E.G."/>
            <person name="Azevedo V."/>
            <person name="Zhang C."/>
            <person name="Koblizek M."/>
        </authorList>
    </citation>
    <scope>NUCLEOTIDE SEQUENCE [LARGE SCALE GENOMIC DNA]</scope>
    <source>
        <strain evidence="8 9">AP64</strain>
    </source>
</reference>
<name>A0A143BIZ7_9BACT</name>
<dbReference type="AlphaFoldDB" id="A0A143BIZ7"/>
<dbReference type="InterPro" id="IPR006372">
    <property type="entry name" value="Chl_synth"/>
</dbReference>
<comment type="subcellular location">
    <subcellularLocation>
        <location evidence="1">Membrane</location>
        <topology evidence="1">Multi-pass membrane protein</topology>
    </subcellularLocation>
</comment>
<evidence type="ECO:0000313" key="8">
    <source>
        <dbReference type="EMBL" id="AMW04575.1"/>
    </source>
</evidence>
<evidence type="ECO:0000313" key="9">
    <source>
        <dbReference type="Proteomes" id="UP000076404"/>
    </source>
</evidence>
<dbReference type="PANTHER" id="PTHR42723:SF1">
    <property type="entry name" value="CHLOROPHYLL SYNTHASE, CHLOROPLASTIC"/>
    <property type="match status" value="1"/>
</dbReference>
<keyword evidence="9" id="KW-1185">Reference proteome</keyword>
<dbReference type="GO" id="GO:0016765">
    <property type="term" value="F:transferase activity, transferring alkyl or aryl (other than methyl) groups"/>
    <property type="evidence" value="ECO:0007669"/>
    <property type="project" value="InterPro"/>
</dbReference>
<feature type="transmembrane region" description="Helical" evidence="7">
    <location>
        <begin position="122"/>
        <end position="141"/>
    </location>
</feature>
<dbReference type="InterPro" id="IPR050475">
    <property type="entry name" value="Prenyltransferase_related"/>
</dbReference>
<keyword evidence="4 7" id="KW-1133">Transmembrane helix</keyword>